<accession>A0A1H0AYQ2</accession>
<keyword evidence="2" id="KW-1185">Reference proteome</keyword>
<dbReference type="EMBL" id="FNGY01000007">
    <property type="protein sequence ID" value="SDN38441.1"/>
    <property type="molecule type" value="Genomic_DNA"/>
</dbReference>
<proteinExistence type="predicted"/>
<gene>
    <name evidence="1" type="ORF">SAMN05421820_107245</name>
</gene>
<evidence type="ECO:0000313" key="2">
    <source>
        <dbReference type="Proteomes" id="UP000183200"/>
    </source>
</evidence>
<evidence type="ECO:0000313" key="1">
    <source>
        <dbReference type="EMBL" id="SDN38441.1"/>
    </source>
</evidence>
<protein>
    <submittedName>
        <fullName evidence="1">Uncharacterized protein</fullName>
    </submittedName>
</protein>
<name>A0A1H0AYQ2_9SPHI</name>
<dbReference type="AlphaFoldDB" id="A0A1H0AYQ2"/>
<organism evidence="1 2">
    <name type="scientific">Pedobacter steynii</name>
    <dbReference type="NCBI Taxonomy" id="430522"/>
    <lineage>
        <taxon>Bacteria</taxon>
        <taxon>Pseudomonadati</taxon>
        <taxon>Bacteroidota</taxon>
        <taxon>Sphingobacteriia</taxon>
        <taxon>Sphingobacteriales</taxon>
        <taxon>Sphingobacteriaceae</taxon>
        <taxon>Pedobacter</taxon>
    </lineage>
</organism>
<sequence length="33" mass="3793">MFYRFFYFPPDQTAKKAFSDPFGNDGKPDISTG</sequence>
<dbReference type="Proteomes" id="UP000183200">
    <property type="component" value="Unassembled WGS sequence"/>
</dbReference>
<reference evidence="2" key="1">
    <citation type="submission" date="2016-10" db="EMBL/GenBank/DDBJ databases">
        <authorList>
            <person name="Varghese N."/>
            <person name="Submissions S."/>
        </authorList>
    </citation>
    <scope>NUCLEOTIDE SEQUENCE [LARGE SCALE GENOMIC DNA]</scope>
    <source>
        <strain evidence="2">DSM 19110</strain>
    </source>
</reference>